<dbReference type="PROSITE" id="PS00216">
    <property type="entry name" value="SUGAR_TRANSPORT_1"/>
    <property type="match status" value="1"/>
</dbReference>
<dbReference type="Proteomes" id="UP000002866">
    <property type="component" value="Chromosome 6"/>
</dbReference>
<evidence type="ECO:0000256" key="9">
    <source>
        <dbReference type="SAM" id="Phobius"/>
    </source>
</evidence>
<name>I2H5Q0_HENB6</name>
<dbReference type="Gene3D" id="1.20.1250.20">
    <property type="entry name" value="MFS general substrate transporter like domains"/>
    <property type="match status" value="1"/>
</dbReference>
<proteinExistence type="inferred from homology"/>
<dbReference type="InterPro" id="IPR005829">
    <property type="entry name" value="Sugar_transporter_CS"/>
</dbReference>
<dbReference type="PRINTS" id="PR00171">
    <property type="entry name" value="SUGRTRNSPORT"/>
</dbReference>
<dbReference type="OrthoDB" id="5141738at2759"/>
<dbReference type="RefSeq" id="XP_004181221.1">
    <property type="nucleotide sequence ID" value="XM_004181173.1"/>
</dbReference>
<feature type="transmembrane region" description="Helical" evidence="9">
    <location>
        <begin position="472"/>
        <end position="494"/>
    </location>
</feature>
<evidence type="ECO:0000256" key="5">
    <source>
        <dbReference type="ARBA" id="ARBA00022692"/>
    </source>
</evidence>
<sequence length="567" mass="63449">MVQEDIEQPILERNVATENDGSTDSYKRYRSATKIEENSFGTKEEICSETREVSTVGSISSEKPTDIWKYTTVCLMCIMVAFGGFMMGWDIGTIGGFMAQTDFIQRFGTKNEDGVLYLSTIRMGLLVSIFNIGCAIGSVFLGKLGDLYGRRWGLIFGTSIFVVGVIIQIASVSKWFQYFIGRIIAGIGMGVIAVLSPMLISEVAPKELRGAMVSCYQLMITFGIFLGNCCNYGTKSYQNSKQWRIAVGLQFLWCIIMVSGMTFVPESPRYLVQQNMFEEAKESIAISNKLSKESEETLQEFEIVKAGIQAELDAGEAQWKELFHRKNKILQRVLMGIFVLGLQQLTGANYFFYYGATVFKSVGLDDSFQTTIIFGVVNFLSTFVSLYVVDRFGRRFCLLVGSAALGLCMLVFATVGVTSLYSGDSDVPSCKWAGNVMIVVSCIYIFFFATTWAPVPFVILSETFPTNIKSKGMALGIVSNQLWNFVIGFCTPWITKSIHFYYGYIFLGCCVFAFLYVFFFVPETKGLGLDDINTMWEEETYPWRSSSWIPPSQRAANNVIEEPEVVA</sequence>
<dbReference type="EMBL" id="HE806321">
    <property type="protein sequence ID" value="CCH61702.1"/>
    <property type="molecule type" value="Genomic_DNA"/>
</dbReference>
<feature type="domain" description="Major facilitator superfamily (MFS) profile" evidence="10">
    <location>
        <begin position="76"/>
        <end position="525"/>
    </location>
</feature>
<dbReference type="FunFam" id="1.20.1250.20:FF:000044">
    <property type="entry name" value="Hexose transporter Hxt3p"/>
    <property type="match status" value="1"/>
</dbReference>
<dbReference type="CDD" id="cd17356">
    <property type="entry name" value="MFS_HXT"/>
    <property type="match status" value="1"/>
</dbReference>
<dbReference type="KEGG" id="tbl:TBLA_0F01600"/>
<organism evidence="11 12">
    <name type="scientific">Henningerozyma blattae (strain ATCC 34711 / CBS 6284 / DSM 70876 / NBRC 10599 / NRRL Y-10934 / UCD 77-7)</name>
    <name type="common">Yeast</name>
    <name type="synonym">Tetrapisispora blattae</name>
    <dbReference type="NCBI Taxonomy" id="1071380"/>
    <lineage>
        <taxon>Eukaryota</taxon>
        <taxon>Fungi</taxon>
        <taxon>Dikarya</taxon>
        <taxon>Ascomycota</taxon>
        <taxon>Saccharomycotina</taxon>
        <taxon>Saccharomycetes</taxon>
        <taxon>Saccharomycetales</taxon>
        <taxon>Saccharomycetaceae</taxon>
        <taxon>Henningerozyma</taxon>
    </lineage>
</organism>
<feature type="transmembrane region" description="Helical" evidence="9">
    <location>
        <begin position="67"/>
        <end position="89"/>
    </location>
</feature>
<evidence type="ECO:0000313" key="11">
    <source>
        <dbReference type="EMBL" id="CCH61702.1"/>
    </source>
</evidence>
<feature type="transmembrane region" description="Helical" evidence="9">
    <location>
        <begin position="179"/>
        <end position="201"/>
    </location>
</feature>
<evidence type="ECO:0000256" key="1">
    <source>
        <dbReference type="ARBA" id="ARBA00004141"/>
    </source>
</evidence>
<evidence type="ECO:0000256" key="8">
    <source>
        <dbReference type="RuleBase" id="RU003346"/>
    </source>
</evidence>
<keyword evidence="5 9" id="KW-0812">Transmembrane</keyword>
<dbReference type="GO" id="GO:0005351">
    <property type="term" value="F:carbohydrate:proton symporter activity"/>
    <property type="evidence" value="ECO:0007669"/>
    <property type="project" value="TreeGrafter"/>
</dbReference>
<evidence type="ECO:0000256" key="6">
    <source>
        <dbReference type="ARBA" id="ARBA00022989"/>
    </source>
</evidence>
<feature type="transmembrane region" description="Helical" evidence="9">
    <location>
        <begin position="213"/>
        <end position="234"/>
    </location>
</feature>
<dbReference type="InterPro" id="IPR020846">
    <property type="entry name" value="MFS_dom"/>
</dbReference>
<dbReference type="NCBIfam" id="TIGR00879">
    <property type="entry name" value="SP"/>
    <property type="match status" value="1"/>
</dbReference>
<gene>
    <name evidence="11" type="primary">TBLA0F01600</name>
    <name evidence="11" type="ORF">TBLA_0F01600</name>
</gene>
<reference evidence="11 12" key="1">
    <citation type="journal article" date="2011" name="Proc. Natl. Acad. Sci. U.S.A.">
        <title>Evolutionary erosion of yeast sex chromosomes by mating-type switching accidents.</title>
        <authorList>
            <person name="Gordon J.L."/>
            <person name="Armisen D."/>
            <person name="Proux-Wera E."/>
            <person name="Oheigeartaigh S.S."/>
            <person name="Byrne K.P."/>
            <person name="Wolfe K.H."/>
        </authorList>
    </citation>
    <scope>NUCLEOTIDE SEQUENCE [LARGE SCALE GENOMIC DNA]</scope>
    <source>
        <strain evidence="12">ATCC 34711 / CBS 6284 / DSM 70876 / NBRC 10599 / NRRL Y-10934 / UCD 77-7</strain>
    </source>
</reference>
<dbReference type="PROSITE" id="PS00217">
    <property type="entry name" value="SUGAR_TRANSPORT_2"/>
    <property type="match status" value="1"/>
</dbReference>
<dbReference type="InParanoid" id="I2H5Q0"/>
<dbReference type="InterPro" id="IPR005828">
    <property type="entry name" value="MFS_sugar_transport-like"/>
</dbReference>
<accession>I2H5Q0</accession>
<dbReference type="InterPro" id="IPR036259">
    <property type="entry name" value="MFS_trans_sf"/>
</dbReference>
<dbReference type="GeneID" id="14497086"/>
<dbReference type="InterPro" id="IPR050360">
    <property type="entry name" value="MFS_Sugar_Transporters"/>
</dbReference>
<keyword evidence="12" id="KW-1185">Reference proteome</keyword>
<feature type="transmembrane region" description="Helical" evidence="9">
    <location>
        <begin position="153"/>
        <end position="173"/>
    </location>
</feature>
<dbReference type="GO" id="GO:0055056">
    <property type="term" value="F:D-glucose transmembrane transporter activity"/>
    <property type="evidence" value="ECO:0007669"/>
    <property type="project" value="UniProtKB-ARBA"/>
</dbReference>
<comment type="similarity">
    <text evidence="2 8">Belongs to the major facilitator superfamily. Sugar transporter (TC 2.A.1.1) family.</text>
</comment>
<keyword evidence="6 9" id="KW-1133">Transmembrane helix</keyword>
<protein>
    <recommendedName>
        <fullName evidence="10">Major facilitator superfamily (MFS) profile domain-containing protein</fullName>
    </recommendedName>
</protein>
<feature type="transmembrane region" description="Helical" evidence="9">
    <location>
        <begin position="500"/>
        <end position="521"/>
    </location>
</feature>
<evidence type="ECO:0000256" key="2">
    <source>
        <dbReference type="ARBA" id="ARBA00010992"/>
    </source>
</evidence>
<evidence type="ECO:0000259" key="10">
    <source>
        <dbReference type="PROSITE" id="PS50850"/>
    </source>
</evidence>
<dbReference type="HOGENOM" id="CLU_001265_30_1_1"/>
<dbReference type="GO" id="GO:0005886">
    <property type="term" value="C:plasma membrane"/>
    <property type="evidence" value="ECO:0007669"/>
    <property type="project" value="TreeGrafter"/>
</dbReference>
<evidence type="ECO:0000313" key="12">
    <source>
        <dbReference type="Proteomes" id="UP000002866"/>
    </source>
</evidence>
<comment type="subcellular location">
    <subcellularLocation>
        <location evidence="1">Membrane</location>
        <topology evidence="1">Multi-pass membrane protein</topology>
    </subcellularLocation>
</comment>
<keyword evidence="3 8" id="KW-0813">Transport</keyword>
<feature type="transmembrane region" description="Helical" evidence="9">
    <location>
        <begin position="396"/>
        <end position="417"/>
    </location>
</feature>
<dbReference type="Pfam" id="PF00083">
    <property type="entry name" value="Sugar_tr"/>
    <property type="match status" value="1"/>
</dbReference>
<dbReference type="SUPFAM" id="SSF103473">
    <property type="entry name" value="MFS general substrate transporter"/>
    <property type="match status" value="1"/>
</dbReference>
<dbReference type="eggNOG" id="KOG0254">
    <property type="taxonomic scope" value="Eukaryota"/>
</dbReference>
<dbReference type="AlphaFoldDB" id="I2H5Q0"/>
<dbReference type="PROSITE" id="PS50850">
    <property type="entry name" value="MFS"/>
    <property type="match status" value="1"/>
</dbReference>
<dbReference type="InterPro" id="IPR003663">
    <property type="entry name" value="Sugar/inositol_transpt"/>
</dbReference>
<feature type="transmembrane region" description="Helical" evidence="9">
    <location>
        <begin position="121"/>
        <end position="141"/>
    </location>
</feature>
<evidence type="ECO:0000256" key="4">
    <source>
        <dbReference type="ARBA" id="ARBA00022597"/>
    </source>
</evidence>
<feature type="transmembrane region" description="Helical" evidence="9">
    <location>
        <begin position="437"/>
        <end position="460"/>
    </location>
</feature>
<keyword evidence="4" id="KW-0762">Sugar transport</keyword>
<feature type="transmembrane region" description="Helical" evidence="9">
    <location>
        <begin position="333"/>
        <end position="356"/>
    </location>
</feature>
<dbReference type="PANTHER" id="PTHR48022:SF75">
    <property type="entry name" value="GALACTOSE TRANSPORTER-RELATED"/>
    <property type="match status" value="1"/>
</dbReference>
<dbReference type="PANTHER" id="PTHR48022">
    <property type="entry name" value="PLASTIDIC GLUCOSE TRANSPORTER 4"/>
    <property type="match status" value="1"/>
</dbReference>
<feature type="transmembrane region" description="Helical" evidence="9">
    <location>
        <begin position="368"/>
        <end position="389"/>
    </location>
</feature>
<evidence type="ECO:0000256" key="3">
    <source>
        <dbReference type="ARBA" id="ARBA00022448"/>
    </source>
</evidence>
<feature type="transmembrane region" description="Helical" evidence="9">
    <location>
        <begin position="246"/>
        <end position="264"/>
    </location>
</feature>
<keyword evidence="7 9" id="KW-0472">Membrane</keyword>
<evidence type="ECO:0000256" key="7">
    <source>
        <dbReference type="ARBA" id="ARBA00023136"/>
    </source>
</evidence>